<feature type="transmembrane region" description="Helical" evidence="8">
    <location>
        <begin position="553"/>
        <end position="573"/>
    </location>
</feature>
<sequence length="633" mass="70707">MNYSVDVAESTEISSVGDYEAPLLFGLSRVSDRPFGDYSDASPEKEVGASDKFYFPISQFDVNVFPRKIEYLLIAMCSELPEISRSWWRTLYSPTNFGDCKQCKTMELARVSSSCNLPLLDTCPPKQQVFEVKIAHKFSSRNNANLDTCCQKRVVANSAIGILSEMNPRKIEYLLIAMCSELPEISRSWWRTLYSPTNFGDCKQCKTMELARVSSSCNLPLLDTCPPKQQVFEVKIAHKFSSRNNANLDTCCQKRVVANSAIGILSEMKDGFECEEELNDYGNTPLHVAASNGDLEILISLIARNANECLRRDKHGGTPLHAAARRGRVEALKVILEACPKTVKMVTVPGENCLHTAVLYNQVGAVRFLVEWLERNREYAHLINGKDYDGKTPLHLAISRKQIQTLKVLLTRNQSTSELVDVNATSCGGFTALDILDVLEYSQSVDVEVYNILHQAGALRARDLANRDSNQYAAQDDKRKGLKTTDKSSIVPSIRVANHHMLLLMATMVTTITYQAALHSPDGTFKAHYSYNYTSNGSNLQLKKQESIITQSFLLFNSIGFVGSLAVVIFLLHEFPLKPWPQITVSMLFGSYMCCIMSISPNEAWFLLFFAIPFLLLAAAGKLIGLGRQKAFE</sequence>
<dbReference type="SMART" id="SM00248">
    <property type="entry name" value="ANK"/>
    <property type="match status" value="4"/>
</dbReference>
<feature type="transmembrane region" description="Helical" evidence="8">
    <location>
        <begin position="605"/>
        <end position="625"/>
    </location>
</feature>
<dbReference type="PROSITE" id="PS50088">
    <property type="entry name" value="ANK_REPEAT"/>
    <property type="match status" value="3"/>
</dbReference>
<dbReference type="Pfam" id="PF13962">
    <property type="entry name" value="PGG"/>
    <property type="match status" value="1"/>
</dbReference>
<dbReference type="Pfam" id="PF12796">
    <property type="entry name" value="Ank_2"/>
    <property type="match status" value="2"/>
</dbReference>
<dbReference type="Gene3D" id="1.25.40.20">
    <property type="entry name" value="Ankyrin repeat-containing domain"/>
    <property type="match status" value="1"/>
</dbReference>
<feature type="transmembrane region" description="Helical" evidence="8">
    <location>
        <begin position="580"/>
        <end position="599"/>
    </location>
</feature>
<keyword evidence="4 8" id="KW-1133">Transmembrane helix</keyword>
<evidence type="ECO:0000256" key="6">
    <source>
        <dbReference type="ARBA" id="ARBA00023136"/>
    </source>
</evidence>
<evidence type="ECO:0000256" key="8">
    <source>
        <dbReference type="SAM" id="Phobius"/>
    </source>
</evidence>
<evidence type="ECO:0000259" key="9">
    <source>
        <dbReference type="Pfam" id="PF13962"/>
    </source>
</evidence>
<keyword evidence="5 7" id="KW-0040">ANK repeat</keyword>
<evidence type="ECO:0000313" key="10">
    <source>
        <dbReference type="EMBL" id="CAK9160088.1"/>
    </source>
</evidence>
<evidence type="ECO:0000313" key="11">
    <source>
        <dbReference type="Proteomes" id="UP001642360"/>
    </source>
</evidence>
<keyword evidence="6 8" id="KW-0472">Membrane</keyword>
<evidence type="ECO:0000256" key="1">
    <source>
        <dbReference type="ARBA" id="ARBA00004141"/>
    </source>
</evidence>
<dbReference type="PANTHER" id="PTHR24186:SF38">
    <property type="entry name" value="ANKYRIN REPEAT FAMILY PROTEIN"/>
    <property type="match status" value="1"/>
</dbReference>
<dbReference type="Proteomes" id="UP001642360">
    <property type="component" value="Unassembled WGS sequence"/>
</dbReference>
<proteinExistence type="predicted"/>
<dbReference type="InterPro" id="IPR002110">
    <property type="entry name" value="Ankyrin_rpt"/>
</dbReference>
<dbReference type="PANTHER" id="PTHR24186">
    <property type="entry name" value="PROTEIN PHOSPHATASE 1 REGULATORY SUBUNIT"/>
    <property type="match status" value="1"/>
</dbReference>
<dbReference type="InterPro" id="IPR036770">
    <property type="entry name" value="Ankyrin_rpt-contain_sf"/>
</dbReference>
<evidence type="ECO:0000256" key="3">
    <source>
        <dbReference type="ARBA" id="ARBA00022737"/>
    </source>
</evidence>
<dbReference type="AlphaFoldDB" id="A0ABC8ST77"/>
<dbReference type="InterPro" id="IPR026961">
    <property type="entry name" value="PGG_dom"/>
</dbReference>
<dbReference type="PROSITE" id="PS50297">
    <property type="entry name" value="ANK_REP_REGION"/>
    <property type="match status" value="3"/>
</dbReference>
<evidence type="ECO:0000256" key="4">
    <source>
        <dbReference type="ARBA" id="ARBA00022989"/>
    </source>
</evidence>
<evidence type="ECO:0000256" key="2">
    <source>
        <dbReference type="ARBA" id="ARBA00022692"/>
    </source>
</evidence>
<comment type="caution">
    <text evidence="10">The sequence shown here is derived from an EMBL/GenBank/DDBJ whole genome shotgun (WGS) entry which is preliminary data.</text>
</comment>
<dbReference type="SUPFAM" id="SSF48403">
    <property type="entry name" value="Ankyrin repeat"/>
    <property type="match status" value="1"/>
</dbReference>
<feature type="repeat" description="ANK" evidence="7">
    <location>
        <begin position="281"/>
        <end position="313"/>
    </location>
</feature>
<dbReference type="GO" id="GO:0016020">
    <property type="term" value="C:membrane"/>
    <property type="evidence" value="ECO:0007669"/>
    <property type="project" value="UniProtKB-SubCell"/>
</dbReference>
<organism evidence="10 11">
    <name type="scientific">Ilex paraguariensis</name>
    <name type="common">yerba mate</name>
    <dbReference type="NCBI Taxonomy" id="185542"/>
    <lineage>
        <taxon>Eukaryota</taxon>
        <taxon>Viridiplantae</taxon>
        <taxon>Streptophyta</taxon>
        <taxon>Embryophyta</taxon>
        <taxon>Tracheophyta</taxon>
        <taxon>Spermatophyta</taxon>
        <taxon>Magnoliopsida</taxon>
        <taxon>eudicotyledons</taxon>
        <taxon>Gunneridae</taxon>
        <taxon>Pentapetalae</taxon>
        <taxon>asterids</taxon>
        <taxon>campanulids</taxon>
        <taxon>Aquifoliales</taxon>
        <taxon>Aquifoliaceae</taxon>
        <taxon>Ilex</taxon>
    </lineage>
</organism>
<accession>A0ABC8ST77</accession>
<evidence type="ECO:0000256" key="7">
    <source>
        <dbReference type="PROSITE-ProRule" id="PRU00023"/>
    </source>
</evidence>
<dbReference type="EMBL" id="CAUOFW020003464">
    <property type="protein sequence ID" value="CAK9160088.1"/>
    <property type="molecule type" value="Genomic_DNA"/>
</dbReference>
<keyword evidence="11" id="KW-1185">Reference proteome</keyword>
<keyword evidence="2 8" id="KW-0812">Transmembrane</keyword>
<feature type="domain" description="PGG" evidence="9">
    <location>
        <begin position="499"/>
        <end position="582"/>
    </location>
</feature>
<evidence type="ECO:0000256" key="5">
    <source>
        <dbReference type="ARBA" id="ARBA00023043"/>
    </source>
</evidence>
<reference evidence="10 11" key="1">
    <citation type="submission" date="2024-02" db="EMBL/GenBank/DDBJ databases">
        <authorList>
            <person name="Vignale AGUSTIN F."/>
            <person name="Sosa J E."/>
            <person name="Modenutti C."/>
        </authorList>
    </citation>
    <scope>NUCLEOTIDE SEQUENCE [LARGE SCALE GENOMIC DNA]</scope>
</reference>
<name>A0ABC8ST77_9AQUA</name>
<feature type="repeat" description="ANK" evidence="7">
    <location>
        <begin position="315"/>
        <end position="337"/>
    </location>
</feature>
<comment type="subcellular location">
    <subcellularLocation>
        <location evidence="1">Membrane</location>
        <topology evidence="1">Multi-pass membrane protein</topology>
    </subcellularLocation>
</comment>
<gene>
    <name evidence="10" type="ORF">ILEXP_LOCUS28817</name>
</gene>
<protein>
    <recommendedName>
        <fullName evidence="9">PGG domain-containing protein</fullName>
    </recommendedName>
</protein>
<feature type="repeat" description="ANK" evidence="7">
    <location>
        <begin position="389"/>
        <end position="421"/>
    </location>
</feature>
<keyword evidence="3" id="KW-0677">Repeat</keyword>